<gene>
    <name evidence="2" type="primary">LOC110982798</name>
</gene>
<dbReference type="OMA" id="SSQMIMG"/>
<dbReference type="AlphaFoldDB" id="A0A8B7YV45"/>
<dbReference type="InterPro" id="IPR033557">
    <property type="entry name" value="CIMAP2"/>
</dbReference>
<dbReference type="Proteomes" id="UP000694845">
    <property type="component" value="Unplaced"/>
</dbReference>
<accession>A0A8B7YV45</accession>
<dbReference type="Pfam" id="PF07004">
    <property type="entry name" value="SHIPPO-rpt"/>
    <property type="match status" value="1"/>
</dbReference>
<name>A0A8B7YV45_ACAPL</name>
<organism evidence="1 2">
    <name type="scientific">Acanthaster planci</name>
    <name type="common">Crown-of-thorns starfish</name>
    <dbReference type="NCBI Taxonomy" id="133434"/>
    <lineage>
        <taxon>Eukaryota</taxon>
        <taxon>Metazoa</taxon>
        <taxon>Echinodermata</taxon>
        <taxon>Eleutherozoa</taxon>
        <taxon>Asterozoa</taxon>
        <taxon>Asteroidea</taxon>
        <taxon>Valvatacea</taxon>
        <taxon>Valvatida</taxon>
        <taxon>Acanthasteridae</taxon>
        <taxon>Acanthaster</taxon>
    </lineage>
</organism>
<dbReference type="OrthoDB" id="6275292at2759"/>
<evidence type="ECO:0000313" key="1">
    <source>
        <dbReference type="Proteomes" id="UP000694845"/>
    </source>
</evidence>
<dbReference type="InterPro" id="IPR010736">
    <property type="entry name" value="SHIPPO-rpt"/>
</dbReference>
<sequence length="415" mass="46786">MAAVKAFQGAPFGTQKSRFDVSGVHPQSKMPGTFTEVWYDNKSMTGLRRKRGPGTYKVEVGTFSQNAVENRASGPGWARAYETARMAALPHLLHKDQWEKKKMLVKNLGPGTYNIKDFLHLMDDRPRSTRGICQTRESRFRGTATSEVPGPGTYGEGGIPHTAVEKKAQVSASTVGLLDAGSSTPRHLPSVGCELGPGTYETESFTDKLAKKVTSLRGPYDLFTGDRNAVIKTGHLAKAGQHHLGPGQYSLKSFVHKWDDEHHQWQGRFGKHSQYPERPTERMHCSTLSQWPRCQSEPGPGHYTARELTRVEGKNLPPFISSAERFDKRARKFFTGQTNPVGAGRYDLQRYEDAQHRNGHRSVFNSKVKRERTSRDNMMQERIRAINLRPEDKSDLTVQKGEDYIKARRVIYTQQ</sequence>
<reference evidence="2" key="1">
    <citation type="submission" date="2025-08" db="UniProtKB">
        <authorList>
            <consortium name="RefSeq"/>
        </authorList>
    </citation>
    <scope>IDENTIFICATION</scope>
</reference>
<dbReference type="PANTHER" id="PTHR34914">
    <property type="entry name" value="LYMPHOCYTE EXPANSION MOLECULE"/>
    <property type="match status" value="1"/>
</dbReference>
<dbReference type="KEGG" id="aplc:110982798"/>
<dbReference type="RefSeq" id="XP_022097173.1">
    <property type="nucleotide sequence ID" value="XM_022241481.1"/>
</dbReference>
<proteinExistence type="predicted"/>
<dbReference type="PANTHER" id="PTHR34914:SF1">
    <property type="entry name" value="LYMPHOCYTE EXPANSION MOLECULE"/>
    <property type="match status" value="1"/>
</dbReference>
<keyword evidence="1" id="KW-1185">Reference proteome</keyword>
<dbReference type="GeneID" id="110982798"/>
<protein>
    <submittedName>
        <fullName evidence="2">Lymphocyte expansion molecule-like</fullName>
    </submittedName>
</protein>
<evidence type="ECO:0000313" key="2">
    <source>
        <dbReference type="RefSeq" id="XP_022097173.1"/>
    </source>
</evidence>